<evidence type="ECO:0000256" key="6">
    <source>
        <dbReference type="SAM" id="MobiDB-lite"/>
    </source>
</evidence>
<feature type="domain" description="Peptidase metallopeptidase" evidence="7">
    <location>
        <begin position="54"/>
        <end position="235"/>
    </location>
</feature>
<name>A0ABU7TVN2_9HYPH</name>
<dbReference type="Pfam" id="PF01400">
    <property type="entry name" value="Astacin"/>
    <property type="match status" value="1"/>
</dbReference>
<evidence type="ECO:0000256" key="1">
    <source>
        <dbReference type="ARBA" id="ARBA00022670"/>
    </source>
</evidence>
<dbReference type="SMART" id="SM00235">
    <property type="entry name" value="ZnMc"/>
    <property type="match status" value="1"/>
</dbReference>
<evidence type="ECO:0000313" key="9">
    <source>
        <dbReference type="Proteomes" id="UP001355206"/>
    </source>
</evidence>
<accession>A0ABU7TVN2</accession>
<proteinExistence type="predicted"/>
<sequence>MGVDMRSGLRKLPVALAIVGSIAASGRPPAQENVARQRDGRIAIGDKDFGYFKSDARWPSLADGTTVIFVCWELPGGEQEAERGWVRAAVTDAWERHSKLRFRGWGTCAARSSGLRIAVADDGPDDGPHTTGLGRALDGQQRGMLLNFTFRTWSPSCAADEKSRKSCIESIAVHEFGHALGFAHEQNRPDKPGECLQPAQGESGSTLLTPYDPSSVMNYCNSAYNNSGVLSDLDIVSVQAAYGRP</sequence>
<dbReference type="Gene3D" id="3.40.390.10">
    <property type="entry name" value="Collagenase (Catalytic Domain)"/>
    <property type="match status" value="1"/>
</dbReference>
<protein>
    <submittedName>
        <fullName evidence="8">ATPase</fullName>
    </submittedName>
</protein>
<dbReference type="SUPFAM" id="SSF55486">
    <property type="entry name" value="Metalloproteases ('zincins'), catalytic domain"/>
    <property type="match status" value="1"/>
</dbReference>
<keyword evidence="2" id="KW-0479">Metal-binding</keyword>
<evidence type="ECO:0000259" key="7">
    <source>
        <dbReference type="SMART" id="SM00235"/>
    </source>
</evidence>
<reference evidence="8 9" key="1">
    <citation type="journal article" date="2012" name="Genet. Mol. Biol.">
        <title>Analysis of 16S rRNA and mxaF genes revealing insights into Methylobacterium niche-specific plant association.</title>
        <authorList>
            <person name="Dourado M.N."/>
            <person name="Andreote F.D."/>
            <person name="Dini-Andreote F."/>
            <person name="Conti R."/>
            <person name="Araujo J.M."/>
            <person name="Araujo W.L."/>
        </authorList>
    </citation>
    <scope>NUCLEOTIDE SEQUENCE [LARGE SCALE GENOMIC DNA]</scope>
    <source>
        <strain evidence="8 9">TC3-10</strain>
    </source>
</reference>
<dbReference type="PANTHER" id="PTHR10127:SF780">
    <property type="entry name" value="METALLOENDOPEPTIDASE"/>
    <property type="match status" value="1"/>
</dbReference>
<dbReference type="RefSeq" id="WP_331303648.1">
    <property type="nucleotide sequence ID" value="NZ_MLCA01000014.1"/>
</dbReference>
<organism evidence="8 9">
    <name type="scientific">Methylobacterium oryzae</name>
    <dbReference type="NCBI Taxonomy" id="334852"/>
    <lineage>
        <taxon>Bacteria</taxon>
        <taxon>Pseudomonadati</taxon>
        <taxon>Pseudomonadota</taxon>
        <taxon>Alphaproteobacteria</taxon>
        <taxon>Hyphomicrobiales</taxon>
        <taxon>Methylobacteriaceae</taxon>
        <taxon>Methylobacterium</taxon>
    </lineage>
</organism>
<evidence type="ECO:0000256" key="3">
    <source>
        <dbReference type="ARBA" id="ARBA00022801"/>
    </source>
</evidence>
<keyword evidence="5" id="KW-0482">Metalloprotease</keyword>
<dbReference type="InterPro" id="IPR001506">
    <property type="entry name" value="Peptidase_M12A"/>
</dbReference>
<evidence type="ECO:0000313" key="8">
    <source>
        <dbReference type="EMBL" id="MEE7493414.1"/>
    </source>
</evidence>
<comment type="caution">
    <text evidence="8">The sequence shown here is derived from an EMBL/GenBank/DDBJ whole genome shotgun (WGS) entry which is preliminary data.</text>
</comment>
<keyword evidence="4" id="KW-0862">Zinc</keyword>
<dbReference type="EMBL" id="MLCA01000014">
    <property type="protein sequence ID" value="MEE7493414.1"/>
    <property type="molecule type" value="Genomic_DNA"/>
</dbReference>
<evidence type="ECO:0000256" key="4">
    <source>
        <dbReference type="ARBA" id="ARBA00022833"/>
    </source>
</evidence>
<dbReference type="InterPro" id="IPR024079">
    <property type="entry name" value="MetalloPept_cat_dom_sf"/>
</dbReference>
<evidence type="ECO:0000256" key="5">
    <source>
        <dbReference type="ARBA" id="ARBA00023049"/>
    </source>
</evidence>
<dbReference type="InterPro" id="IPR006026">
    <property type="entry name" value="Peptidase_Metallo"/>
</dbReference>
<evidence type="ECO:0000256" key="2">
    <source>
        <dbReference type="ARBA" id="ARBA00022723"/>
    </source>
</evidence>
<dbReference type="PANTHER" id="PTHR10127">
    <property type="entry name" value="DISCOIDIN, CUB, EGF, LAMININ , AND ZINC METALLOPROTEASE DOMAIN CONTAINING"/>
    <property type="match status" value="1"/>
</dbReference>
<gene>
    <name evidence="8" type="ORF">MOTC310_24355</name>
</gene>
<dbReference type="Proteomes" id="UP001355206">
    <property type="component" value="Unassembled WGS sequence"/>
</dbReference>
<keyword evidence="3" id="KW-0378">Hydrolase</keyword>
<keyword evidence="9" id="KW-1185">Reference proteome</keyword>
<keyword evidence="1" id="KW-0645">Protease</keyword>
<feature type="region of interest" description="Disordered" evidence="6">
    <location>
        <begin position="187"/>
        <end position="208"/>
    </location>
</feature>